<feature type="non-terminal residue" evidence="2">
    <location>
        <position position="101"/>
    </location>
</feature>
<gene>
    <name evidence="2" type="ORF">EVAR_73646_1</name>
</gene>
<feature type="region of interest" description="Disordered" evidence="1">
    <location>
        <begin position="1"/>
        <end position="61"/>
    </location>
</feature>
<protein>
    <submittedName>
        <fullName evidence="2">Uncharacterized protein</fullName>
    </submittedName>
</protein>
<dbReference type="Proteomes" id="UP000299102">
    <property type="component" value="Unassembled WGS sequence"/>
</dbReference>
<evidence type="ECO:0000313" key="3">
    <source>
        <dbReference type="Proteomes" id="UP000299102"/>
    </source>
</evidence>
<name>A0A4C1SQI8_EUMVA</name>
<sequence length="101" mass="11026">MSLTSPSGVVNKTPPPTPTIMIPPKTMYDDKDTIANMRKNSLLNRRSPSPHGLSSGLSPGYAQYSKSLLEVPLPRDYGYASSDDLSSEWDSDVPSTNQLKK</sequence>
<keyword evidence="3" id="KW-1185">Reference proteome</keyword>
<feature type="region of interest" description="Disordered" evidence="1">
    <location>
        <begin position="75"/>
        <end position="101"/>
    </location>
</feature>
<comment type="caution">
    <text evidence="2">The sequence shown here is derived from an EMBL/GenBank/DDBJ whole genome shotgun (WGS) entry which is preliminary data.</text>
</comment>
<dbReference type="EMBL" id="BGZK01003765">
    <property type="protein sequence ID" value="GBP04402.1"/>
    <property type="molecule type" value="Genomic_DNA"/>
</dbReference>
<feature type="compositionally biased region" description="Polar residues" evidence="1">
    <location>
        <begin position="1"/>
        <end position="10"/>
    </location>
</feature>
<accession>A0A4C1SQI8</accession>
<reference evidence="2 3" key="1">
    <citation type="journal article" date="2019" name="Commun. Biol.">
        <title>The bagworm genome reveals a unique fibroin gene that provides high tensile strength.</title>
        <authorList>
            <person name="Kono N."/>
            <person name="Nakamura H."/>
            <person name="Ohtoshi R."/>
            <person name="Tomita M."/>
            <person name="Numata K."/>
            <person name="Arakawa K."/>
        </authorList>
    </citation>
    <scope>NUCLEOTIDE SEQUENCE [LARGE SCALE GENOMIC DNA]</scope>
</reference>
<dbReference type="AlphaFoldDB" id="A0A4C1SQI8"/>
<feature type="compositionally biased region" description="Low complexity" evidence="1">
    <location>
        <begin position="47"/>
        <end position="60"/>
    </location>
</feature>
<evidence type="ECO:0000313" key="2">
    <source>
        <dbReference type="EMBL" id="GBP04402.1"/>
    </source>
</evidence>
<organism evidence="2 3">
    <name type="scientific">Eumeta variegata</name>
    <name type="common">Bagworm moth</name>
    <name type="synonym">Eumeta japonica</name>
    <dbReference type="NCBI Taxonomy" id="151549"/>
    <lineage>
        <taxon>Eukaryota</taxon>
        <taxon>Metazoa</taxon>
        <taxon>Ecdysozoa</taxon>
        <taxon>Arthropoda</taxon>
        <taxon>Hexapoda</taxon>
        <taxon>Insecta</taxon>
        <taxon>Pterygota</taxon>
        <taxon>Neoptera</taxon>
        <taxon>Endopterygota</taxon>
        <taxon>Lepidoptera</taxon>
        <taxon>Glossata</taxon>
        <taxon>Ditrysia</taxon>
        <taxon>Tineoidea</taxon>
        <taxon>Psychidae</taxon>
        <taxon>Oiketicinae</taxon>
        <taxon>Eumeta</taxon>
    </lineage>
</organism>
<evidence type="ECO:0000256" key="1">
    <source>
        <dbReference type="SAM" id="MobiDB-lite"/>
    </source>
</evidence>
<dbReference type="STRING" id="151549.A0A4C1SQI8"/>
<proteinExistence type="predicted"/>